<dbReference type="GO" id="GO:0071555">
    <property type="term" value="P:cell wall organization"/>
    <property type="evidence" value="ECO:0007669"/>
    <property type="project" value="UniProtKB-KW"/>
</dbReference>
<dbReference type="Pfam" id="PF00768">
    <property type="entry name" value="Peptidase_S11"/>
    <property type="match status" value="1"/>
</dbReference>
<dbReference type="GO" id="GO:0046677">
    <property type="term" value="P:response to antibiotic"/>
    <property type="evidence" value="ECO:0007669"/>
    <property type="project" value="InterPro"/>
</dbReference>
<evidence type="ECO:0000259" key="11">
    <source>
        <dbReference type="Pfam" id="PF00768"/>
    </source>
</evidence>
<dbReference type="GO" id="GO:0009252">
    <property type="term" value="P:peptidoglycan biosynthetic process"/>
    <property type="evidence" value="ECO:0007669"/>
    <property type="project" value="UniProtKB-KW"/>
</dbReference>
<accession>A0A1F6NC36</accession>
<evidence type="ECO:0000256" key="3">
    <source>
        <dbReference type="ARBA" id="ARBA00022801"/>
    </source>
</evidence>
<feature type="chain" id="PRO_5009525744" description="Peptidase S11 D-alanyl-D-alanine carboxypeptidase A N-terminal domain-containing protein" evidence="10">
    <location>
        <begin position="24"/>
        <end position="736"/>
    </location>
</feature>
<proteinExistence type="inferred from homology"/>
<dbReference type="GO" id="GO:0009002">
    <property type="term" value="F:serine-type D-Ala-D-Ala carboxypeptidase activity"/>
    <property type="evidence" value="ECO:0007669"/>
    <property type="project" value="InterPro"/>
</dbReference>
<gene>
    <name evidence="12" type="ORF">A3I29_02525</name>
</gene>
<evidence type="ECO:0000256" key="2">
    <source>
        <dbReference type="ARBA" id="ARBA00022729"/>
    </source>
</evidence>
<dbReference type="PANTHER" id="PTHR35333">
    <property type="entry name" value="BETA-LACTAMASE"/>
    <property type="match status" value="1"/>
</dbReference>
<dbReference type="STRING" id="1798689.A3I29_02525"/>
<comment type="similarity">
    <text evidence="1 9">Belongs to the peptidase S11 family.</text>
</comment>
<evidence type="ECO:0000256" key="5">
    <source>
        <dbReference type="ARBA" id="ARBA00022984"/>
    </source>
</evidence>
<feature type="signal peptide" evidence="10">
    <location>
        <begin position="1"/>
        <end position="23"/>
    </location>
</feature>
<dbReference type="EMBL" id="MFQK01000007">
    <property type="protein sequence ID" value="OGH81253.1"/>
    <property type="molecule type" value="Genomic_DNA"/>
</dbReference>
<evidence type="ECO:0000256" key="7">
    <source>
        <dbReference type="PIRSR" id="PIRSR618044-1"/>
    </source>
</evidence>
<feature type="active site" evidence="7">
    <location>
        <position position="563"/>
    </location>
</feature>
<dbReference type="PANTHER" id="PTHR35333:SF3">
    <property type="entry name" value="BETA-LACTAMASE-TYPE TRANSPEPTIDASE FOLD CONTAINING PROTEIN"/>
    <property type="match status" value="1"/>
</dbReference>
<feature type="binding site" evidence="8">
    <location>
        <position position="678"/>
    </location>
    <ligand>
        <name>substrate</name>
    </ligand>
</feature>
<reference evidence="12 13" key="1">
    <citation type="journal article" date="2016" name="Nat. Commun.">
        <title>Thousands of microbial genomes shed light on interconnected biogeochemical processes in an aquifer system.</title>
        <authorList>
            <person name="Anantharaman K."/>
            <person name="Brown C.T."/>
            <person name="Hug L.A."/>
            <person name="Sharon I."/>
            <person name="Castelle C.J."/>
            <person name="Probst A.J."/>
            <person name="Thomas B.C."/>
            <person name="Singh A."/>
            <person name="Wilkins M.J."/>
            <person name="Karaoz U."/>
            <person name="Brodie E.L."/>
            <person name="Williams K.H."/>
            <person name="Hubbard S.S."/>
            <person name="Banfield J.F."/>
        </authorList>
    </citation>
    <scope>NUCLEOTIDE SEQUENCE [LARGE SCALE GENOMIC DNA]</scope>
</reference>
<organism evidence="12 13">
    <name type="scientific">Candidatus Magasanikbacteria bacterium RIFCSPLOWO2_02_FULL_44_11</name>
    <dbReference type="NCBI Taxonomy" id="1798689"/>
    <lineage>
        <taxon>Bacteria</taxon>
        <taxon>Candidatus Magasanikiibacteriota</taxon>
    </lineage>
</organism>
<dbReference type="Gene3D" id="3.40.710.10">
    <property type="entry name" value="DD-peptidase/beta-lactamase superfamily"/>
    <property type="match status" value="1"/>
</dbReference>
<dbReference type="InterPro" id="IPR012338">
    <property type="entry name" value="Beta-lactam/transpept-like"/>
</dbReference>
<keyword evidence="6" id="KW-0961">Cell wall biogenesis/degradation</keyword>
<protein>
    <recommendedName>
        <fullName evidence="11">Peptidase S11 D-alanyl-D-alanine carboxypeptidase A N-terminal domain-containing protein</fullName>
    </recommendedName>
</protein>
<dbReference type="GO" id="GO:0030655">
    <property type="term" value="P:beta-lactam antibiotic catabolic process"/>
    <property type="evidence" value="ECO:0007669"/>
    <property type="project" value="InterPro"/>
</dbReference>
<dbReference type="Proteomes" id="UP000178726">
    <property type="component" value="Unassembled WGS sequence"/>
</dbReference>
<dbReference type="GO" id="GO:0006508">
    <property type="term" value="P:proteolysis"/>
    <property type="evidence" value="ECO:0007669"/>
    <property type="project" value="InterPro"/>
</dbReference>
<dbReference type="InterPro" id="IPR018044">
    <property type="entry name" value="Peptidase_S11"/>
</dbReference>
<evidence type="ECO:0000256" key="1">
    <source>
        <dbReference type="ARBA" id="ARBA00007164"/>
    </source>
</evidence>
<keyword evidence="3" id="KW-0378">Hydrolase</keyword>
<evidence type="ECO:0000256" key="9">
    <source>
        <dbReference type="RuleBase" id="RU004016"/>
    </source>
</evidence>
<evidence type="ECO:0000256" key="4">
    <source>
        <dbReference type="ARBA" id="ARBA00022960"/>
    </source>
</evidence>
<sequence length="736" mass="83479">MHRKIISYFIVVVSILSPFHVLAQTDFNPHFIISDPELEDYQSWTRHDIQQFLISRGSYLKNYAAENVSGTIKMASDIIYDAAQRYKINPKFLLVTLQKEQSLITDDTPAEKQLNWATGYAVCDSCNLEDPKILKFKGFGKQVDNAAGIMRWYYDNRDKDFIKKKDLATTIDNQLISPQSWATAFLYTYTPHIHGNQNFWRIWNTWFEQVYPNGTLIVSASSTEYWLIDNGQRRKFKNKTTLITRTDPKTAVTMSEVDLSNYKIGAEISFPNYSLLHTTDKTFLLDHDTLRPFASEAIVGKLGFNPQELIDVDEFELAGLTIGSTITATSTAPQGVVYYIPEIKSYYFLKDNILYPIVDKAILTSAYKNVPIENHKLKDLAKFETAERLAMFNDGTLLKDKENQTIYVMDQGKKRPIADDDTFIALGYKSSNITTAAHLTLANIPTGETIFLNASLLSSRNKYLGDSRAEIPDIYTKNNLSAYLVAEYPSSRIISGKNIDSRQPIASLTKILTVNEVLNNNVSLDQTTIYNPKLHATYSNPLRFQTGDKLKNKDLLNAMMVVSNNTASRMLALATKMDETTFVEKINKRLEEWGADNTTIADVTGLDENNKSTARDLLKIFTKVLNNDTIRVALGQATYPFSKTSAKNKTEKWTLHNTNQIIFKIPFAKRHYKVVATKTGYTDEAKATLLMLIEDKVTKKQYIVVTLGNPDYAKRFQEPHKIAEWITTSKVSVAGN</sequence>
<feature type="active site" description="Proton acceptor" evidence="7">
    <location>
        <position position="510"/>
    </location>
</feature>
<feature type="active site" description="Acyl-ester intermediate" evidence="7">
    <location>
        <position position="507"/>
    </location>
</feature>
<dbReference type="InterPro" id="IPR000871">
    <property type="entry name" value="Beta-lactam_class-A"/>
</dbReference>
<keyword evidence="5" id="KW-0573">Peptidoglycan synthesis</keyword>
<dbReference type="PRINTS" id="PR00725">
    <property type="entry name" value="DADACBPTASE1"/>
</dbReference>
<dbReference type="InterPro" id="IPR001967">
    <property type="entry name" value="Peptidase_S11_N"/>
</dbReference>
<keyword evidence="2 10" id="KW-0732">Signal</keyword>
<evidence type="ECO:0000313" key="12">
    <source>
        <dbReference type="EMBL" id="OGH81253.1"/>
    </source>
</evidence>
<evidence type="ECO:0000256" key="10">
    <source>
        <dbReference type="SAM" id="SignalP"/>
    </source>
</evidence>
<dbReference type="GO" id="GO:0008360">
    <property type="term" value="P:regulation of cell shape"/>
    <property type="evidence" value="ECO:0007669"/>
    <property type="project" value="UniProtKB-KW"/>
</dbReference>
<name>A0A1F6NC36_9BACT</name>
<evidence type="ECO:0000256" key="6">
    <source>
        <dbReference type="ARBA" id="ARBA00023316"/>
    </source>
</evidence>
<dbReference type="GO" id="GO:0008800">
    <property type="term" value="F:beta-lactamase activity"/>
    <property type="evidence" value="ECO:0007669"/>
    <property type="project" value="InterPro"/>
</dbReference>
<dbReference type="SUPFAM" id="SSF56601">
    <property type="entry name" value="beta-lactamase/transpeptidase-like"/>
    <property type="match status" value="1"/>
</dbReference>
<dbReference type="AlphaFoldDB" id="A0A1F6NC36"/>
<keyword evidence="4" id="KW-0133">Cell shape</keyword>
<evidence type="ECO:0000313" key="13">
    <source>
        <dbReference type="Proteomes" id="UP000178726"/>
    </source>
</evidence>
<comment type="caution">
    <text evidence="12">The sequence shown here is derived from an EMBL/GenBank/DDBJ whole genome shotgun (WGS) entry which is preliminary data.</text>
</comment>
<evidence type="ECO:0000256" key="8">
    <source>
        <dbReference type="PIRSR" id="PIRSR618044-2"/>
    </source>
</evidence>
<feature type="domain" description="Peptidase S11 D-alanyl-D-alanine carboxypeptidase A N-terminal" evidence="11">
    <location>
        <begin position="481"/>
        <end position="709"/>
    </location>
</feature>